<dbReference type="Gene3D" id="2.30.30.940">
    <property type="match status" value="1"/>
</dbReference>
<protein>
    <submittedName>
        <fullName evidence="4">Conjugal transfer protein</fullName>
    </submittedName>
</protein>
<keyword evidence="5" id="KW-1185">Reference proteome</keyword>
<dbReference type="AlphaFoldDB" id="A0A329QPM6"/>
<dbReference type="InterPro" id="IPR014862">
    <property type="entry name" value="TrwC"/>
</dbReference>
<dbReference type="CDD" id="cd18809">
    <property type="entry name" value="SF1_C_RecD"/>
    <property type="match status" value="1"/>
</dbReference>
<evidence type="ECO:0000256" key="1">
    <source>
        <dbReference type="SAM" id="MobiDB-lite"/>
    </source>
</evidence>
<feature type="domain" description="UvrD-like helicase C-terminal" evidence="3">
    <location>
        <begin position="846"/>
        <end position="885"/>
    </location>
</feature>
<evidence type="ECO:0000259" key="2">
    <source>
        <dbReference type="Pfam" id="PF08751"/>
    </source>
</evidence>
<reference evidence="4 5" key="1">
    <citation type="submission" date="2018-06" db="EMBL/GenBank/DDBJ databases">
        <title>Phytoactinopolyspora halophila sp. nov., a novel halophilic actinomycete isolated from a saline soil in China.</title>
        <authorList>
            <person name="Tang S.-K."/>
        </authorList>
    </citation>
    <scope>NUCLEOTIDE SEQUENCE [LARGE SCALE GENOMIC DNA]</scope>
    <source>
        <strain evidence="4 5">YIM 96934</strain>
    </source>
</reference>
<dbReference type="EMBL" id="QMIG01000013">
    <property type="protein sequence ID" value="RAW13302.1"/>
    <property type="molecule type" value="Genomic_DNA"/>
</dbReference>
<comment type="caution">
    <text evidence="4">The sequence shown here is derived from an EMBL/GenBank/DDBJ whole genome shotgun (WGS) entry which is preliminary data.</text>
</comment>
<dbReference type="Pfam" id="PF08751">
    <property type="entry name" value="TrwC"/>
    <property type="match status" value="1"/>
</dbReference>
<dbReference type="Gene3D" id="3.40.50.300">
    <property type="entry name" value="P-loop containing nucleotide triphosphate hydrolases"/>
    <property type="match status" value="2"/>
</dbReference>
<feature type="region of interest" description="Disordered" evidence="1">
    <location>
        <begin position="1159"/>
        <end position="1183"/>
    </location>
</feature>
<dbReference type="InterPro" id="IPR027785">
    <property type="entry name" value="UvrD-like_helicase_C"/>
</dbReference>
<organism evidence="4 5">
    <name type="scientific">Phytoactinopolyspora halophila</name>
    <dbReference type="NCBI Taxonomy" id="1981511"/>
    <lineage>
        <taxon>Bacteria</taxon>
        <taxon>Bacillati</taxon>
        <taxon>Actinomycetota</taxon>
        <taxon>Actinomycetes</taxon>
        <taxon>Jiangellales</taxon>
        <taxon>Jiangellaceae</taxon>
        <taxon>Phytoactinopolyspora</taxon>
    </lineage>
</organism>
<dbReference type="NCBIfam" id="NF041492">
    <property type="entry name" value="MobF"/>
    <property type="match status" value="1"/>
</dbReference>
<dbReference type="Pfam" id="PF13604">
    <property type="entry name" value="AAA_30"/>
    <property type="match status" value="1"/>
</dbReference>
<dbReference type="InterPro" id="IPR027417">
    <property type="entry name" value="P-loop_NTPase"/>
</dbReference>
<evidence type="ECO:0000259" key="3">
    <source>
        <dbReference type="Pfam" id="PF13538"/>
    </source>
</evidence>
<evidence type="ECO:0000313" key="5">
    <source>
        <dbReference type="Proteomes" id="UP000250462"/>
    </source>
</evidence>
<accession>A0A329QPM6</accession>
<evidence type="ECO:0000313" key="4">
    <source>
        <dbReference type="EMBL" id="RAW13302.1"/>
    </source>
</evidence>
<gene>
    <name evidence="4" type="ORF">DPM12_13155</name>
</gene>
<dbReference type="Proteomes" id="UP000250462">
    <property type="component" value="Unassembled WGS sequence"/>
</dbReference>
<feature type="domain" description="TrwC relaxase" evidence="2">
    <location>
        <begin position="6"/>
        <end position="362"/>
    </location>
</feature>
<proteinExistence type="predicted"/>
<dbReference type="SUPFAM" id="SSF52540">
    <property type="entry name" value="P-loop containing nucleoside triphosphate hydrolases"/>
    <property type="match status" value="2"/>
</dbReference>
<dbReference type="SUPFAM" id="SSF55464">
    <property type="entry name" value="Origin of replication-binding domain, RBD-like"/>
    <property type="match status" value="1"/>
</dbReference>
<dbReference type="OrthoDB" id="4524286at2"/>
<sequence>MRVMAAGSGYSYLLRSVAAGDGNRRLSEPLVRYYAEKGTPPGWWLGSGVCSLASGITAGDVVAEEQLRLLLGKGRHPVTGDPLGRAFPAFAPAQNRVNDRIARLDPALNEYERAGAVAAIEAEESGRGSRRAVAGYDLTFSVPKSVSVLWAVSDAATQARIVRAHHAAIADTVALLEREVAATRVGRAGPDGAVARAEVTGVVATAFDHYDSRAGDPQLHTHVVVSNKVHTVRDGAWRTLDGRPLHAAVVALSEHYNALLADRLTRELGITWQARSRGRDRNPAWEIAGVPDELVAAFSSRSGEIDAETDRLIADYVETHGRRPSTDVVIRLRAQATLATRPEKTVRSLAELTGDWRRRATAVLGVEAGALARDVCGTSSTHTRTRRADQVADADVRAFAAQIVRAVGEKRATWTRWNLHAEASRTLMHVRFASTSDREAAVARVVDAAERFSLRVTPPEVASSPEPWRRADGTSVFRPRHGEVFTSAELLAAEDRLLDYARATTAPRARVVDGRPRARRDLRDGAAFDTDQVDAITKIVTSGRTVDVLVGAAGAGKTTTMRGMRRAWESRHGAGSVVGLAPSAAAAEVLAADLGVACENTAKWLSEHTAGRWPLQRGQLIIVDEASMAGTFTLDTIAAKAADVGAKVLLVGDWAQLAAVDAGGVFGLLVRDRGNDVAELTGVRRFHHAWERSASLGLRCGDVTVVEMYDQRGRVVGGELDDILDAAYSAWRNDLDAGHTSIMIAETTDTVSTLNARARLDRIVAGEVATTSEVGLHDGTRASVGDLVVSRRNDRRLACGRGWVKNGDRWTVTAVHGDGSVVVRRAGRPGLSVMLPASYVSEHVELAYAVTVHRAQGLTVDTAHAVVASPSMTREAFYVAMTRGRACNTAYVATDQSHLEEHQKPVSDDEVTATTVLEGVLARRGAELSAHETLRAEHERWTGIGQLAAEYETIAAEAQRGRWVRLVRSCGLTSEQVEAVLASEAFGPLAAALRRAEAHHYDVDSLLPRLVARKGFDDADDIAAVLHRRLIVAAPLRHTGRQRPPELIAGLIPAALGPMDASARQALDERHRIIERRAHTLARAAMKERAGWVRQLGNEPREPRRRAAWHRAVVALAAYRDRYGITDAHLLGAATATSEPSRTDTAYARAAVERARRLAHDGTAQRPAVSHEPPARPVMERGI</sequence>
<dbReference type="Pfam" id="PF13538">
    <property type="entry name" value="UvrD_C_2"/>
    <property type="match status" value="1"/>
</dbReference>
<name>A0A329QPM6_9ACTN</name>